<dbReference type="RefSeq" id="WP_138412286.1">
    <property type="nucleotide sequence ID" value="NZ_QLAG01000022.1"/>
</dbReference>
<dbReference type="EMBL" id="QLAG01000022">
    <property type="protein sequence ID" value="TLX62401.1"/>
    <property type="molecule type" value="Genomic_DNA"/>
</dbReference>
<evidence type="ECO:0000313" key="2">
    <source>
        <dbReference type="Proteomes" id="UP000306753"/>
    </source>
</evidence>
<gene>
    <name evidence="1" type="ORF">DN820_16420</name>
</gene>
<dbReference type="AlphaFoldDB" id="A0A5R9QBC1"/>
<comment type="caution">
    <text evidence="1">The sequence shown here is derived from an EMBL/GenBank/DDBJ whole genome shotgun (WGS) entry which is preliminary data.</text>
</comment>
<accession>A0A5R9QBC1</accession>
<name>A0A5R9QBC1_9GAMM</name>
<proteinExistence type="predicted"/>
<sequence>MIAKFRTLLIVSAAAALLTGAAVIWMQDEPLDAQAVAWMDAVNQQGGSSEGYLYLLGLDAAQEPMAVGRARQAEYRQWLDSRSALDASFRPQQVELLPRSVVEQRCGGEWLYCLQQVLDGRRDVDALLQDGAQVLARYQRVIGFEHLLRRSALTASSPLPSYSVLIAGNRLLALQAYRLILDGHAGQAQALLEADFTRWRRHLAEADTLVQKLVIAHLMAADVGTLSVLRQRNLIEAPAPLAPLSPAERSLQVVMRSEFVMAANGYAAMRDDPQIIREQGRLFMRVLFKPNMTINATLPNYRGVADASRQDAAAFVEWLRQPQPAVSRDWRNPVGNVLLDVASLDMKRYLARLHDLDARIELYNRLARLAPGFTEREAIAAAEGGNPYAIHPASVLAGKPGWLCYDGPLKDHRNLRCLPLVGER</sequence>
<dbReference type="Proteomes" id="UP000306753">
    <property type="component" value="Unassembled WGS sequence"/>
</dbReference>
<keyword evidence="2" id="KW-1185">Reference proteome</keyword>
<protein>
    <submittedName>
        <fullName evidence="1">Uncharacterized protein</fullName>
    </submittedName>
</protein>
<evidence type="ECO:0000313" key="1">
    <source>
        <dbReference type="EMBL" id="TLX62401.1"/>
    </source>
</evidence>
<organism evidence="1 2">
    <name type="scientific">Stutzerimonas nosocomialis</name>
    <dbReference type="NCBI Taxonomy" id="1056496"/>
    <lineage>
        <taxon>Bacteria</taxon>
        <taxon>Pseudomonadati</taxon>
        <taxon>Pseudomonadota</taxon>
        <taxon>Gammaproteobacteria</taxon>
        <taxon>Pseudomonadales</taxon>
        <taxon>Pseudomonadaceae</taxon>
        <taxon>Stutzerimonas</taxon>
    </lineage>
</organism>
<reference evidence="1 2" key="1">
    <citation type="journal article" date="2017" name="Eur. J. Clin. Microbiol. Infect. Dis.">
        <title>Uncommonly isolated clinical Pseudomonas: identification and phylogenetic assignation.</title>
        <authorList>
            <person name="Mulet M."/>
            <person name="Gomila M."/>
            <person name="Ramirez A."/>
            <person name="Cardew S."/>
            <person name="Moore E.R."/>
            <person name="Lalucat J."/>
            <person name="Garcia-Valdes E."/>
        </authorList>
    </citation>
    <scope>NUCLEOTIDE SEQUENCE [LARGE SCALE GENOMIC DNA]</scope>
    <source>
        <strain evidence="1 2">SD129</strain>
    </source>
</reference>